<organism evidence="1 2">
    <name type="scientific">Ciona intestinalis</name>
    <name type="common">Transparent sea squirt</name>
    <name type="synonym">Ascidia intestinalis</name>
    <dbReference type="NCBI Taxonomy" id="7719"/>
    <lineage>
        <taxon>Eukaryota</taxon>
        <taxon>Metazoa</taxon>
        <taxon>Chordata</taxon>
        <taxon>Tunicata</taxon>
        <taxon>Ascidiacea</taxon>
        <taxon>Phlebobranchia</taxon>
        <taxon>Cionidae</taxon>
        <taxon>Ciona</taxon>
    </lineage>
</organism>
<sequence>MFCDIFFPCYSNKFIFFLLQGHV</sequence>
<name>H2XQ47_CIOIN</name>
<reference evidence="1" key="3">
    <citation type="submission" date="2025-09" db="UniProtKB">
        <authorList>
            <consortium name="Ensembl"/>
        </authorList>
    </citation>
    <scope>IDENTIFICATION</scope>
</reference>
<dbReference type="InParanoid" id="H2XQ47"/>
<evidence type="ECO:0000313" key="2">
    <source>
        <dbReference type="Proteomes" id="UP000008144"/>
    </source>
</evidence>
<accession>H2XQ47</accession>
<keyword evidence="2" id="KW-1185">Reference proteome</keyword>
<proteinExistence type="predicted"/>
<reference evidence="2" key="1">
    <citation type="journal article" date="2002" name="Science">
        <title>The draft genome of Ciona intestinalis: insights into chordate and vertebrate origins.</title>
        <authorList>
            <person name="Dehal P."/>
            <person name="Satou Y."/>
            <person name="Campbell R.K."/>
            <person name="Chapman J."/>
            <person name="Degnan B."/>
            <person name="De Tomaso A."/>
            <person name="Davidson B."/>
            <person name="Di Gregorio A."/>
            <person name="Gelpke M."/>
            <person name="Goodstein D.M."/>
            <person name="Harafuji N."/>
            <person name="Hastings K.E."/>
            <person name="Ho I."/>
            <person name="Hotta K."/>
            <person name="Huang W."/>
            <person name="Kawashima T."/>
            <person name="Lemaire P."/>
            <person name="Martinez D."/>
            <person name="Meinertzhagen I.A."/>
            <person name="Necula S."/>
            <person name="Nonaka M."/>
            <person name="Putnam N."/>
            <person name="Rash S."/>
            <person name="Saiga H."/>
            <person name="Satake M."/>
            <person name="Terry A."/>
            <person name="Yamada L."/>
            <person name="Wang H.G."/>
            <person name="Awazu S."/>
            <person name="Azumi K."/>
            <person name="Boore J."/>
            <person name="Branno M."/>
            <person name="Chin-Bow S."/>
            <person name="DeSantis R."/>
            <person name="Doyle S."/>
            <person name="Francino P."/>
            <person name="Keys D.N."/>
            <person name="Haga S."/>
            <person name="Hayashi H."/>
            <person name="Hino K."/>
            <person name="Imai K.S."/>
            <person name="Inaba K."/>
            <person name="Kano S."/>
            <person name="Kobayashi K."/>
            <person name="Kobayashi M."/>
            <person name="Lee B.I."/>
            <person name="Makabe K.W."/>
            <person name="Manohar C."/>
            <person name="Matassi G."/>
            <person name="Medina M."/>
            <person name="Mochizuki Y."/>
            <person name="Mount S."/>
            <person name="Morishita T."/>
            <person name="Miura S."/>
            <person name="Nakayama A."/>
            <person name="Nishizaka S."/>
            <person name="Nomoto H."/>
            <person name="Ohta F."/>
            <person name="Oishi K."/>
            <person name="Rigoutsos I."/>
            <person name="Sano M."/>
            <person name="Sasaki A."/>
            <person name="Sasakura Y."/>
            <person name="Shoguchi E."/>
            <person name="Shin-i T."/>
            <person name="Spagnuolo A."/>
            <person name="Stainier D."/>
            <person name="Suzuki M.M."/>
            <person name="Tassy O."/>
            <person name="Takatori N."/>
            <person name="Tokuoka M."/>
            <person name="Yagi K."/>
            <person name="Yoshizaki F."/>
            <person name="Wada S."/>
            <person name="Zhang C."/>
            <person name="Hyatt P.D."/>
            <person name="Larimer F."/>
            <person name="Detter C."/>
            <person name="Doggett N."/>
            <person name="Glavina T."/>
            <person name="Hawkins T."/>
            <person name="Richardson P."/>
            <person name="Lucas S."/>
            <person name="Kohara Y."/>
            <person name="Levine M."/>
            <person name="Satoh N."/>
            <person name="Rokhsar D.S."/>
        </authorList>
    </citation>
    <scope>NUCLEOTIDE SEQUENCE [LARGE SCALE GENOMIC DNA]</scope>
</reference>
<dbReference type="Proteomes" id="UP000008144">
    <property type="component" value="Unassembled WGS sequence"/>
</dbReference>
<dbReference type="HOGENOM" id="CLU_3424305_0_0_1"/>
<protein>
    <submittedName>
        <fullName evidence="1">Uncharacterized protein</fullName>
    </submittedName>
</protein>
<dbReference type="AlphaFoldDB" id="H2XQ47"/>
<dbReference type="Ensembl" id="ENSCINT00000034666.1">
    <property type="protein sequence ID" value="ENSCINP00000031781.1"/>
    <property type="gene ID" value="ENSCING00000024337.1"/>
</dbReference>
<reference evidence="1" key="2">
    <citation type="submission" date="2025-08" db="UniProtKB">
        <authorList>
            <consortium name="Ensembl"/>
        </authorList>
    </citation>
    <scope>IDENTIFICATION</scope>
</reference>
<evidence type="ECO:0000313" key="1">
    <source>
        <dbReference type="Ensembl" id="ENSCINP00000031781.1"/>
    </source>
</evidence>